<dbReference type="EMBL" id="QEKH01000012">
    <property type="protein sequence ID" value="PVY42010.1"/>
    <property type="molecule type" value="Genomic_DNA"/>
</dbReference>
<comment type="caution">
    <text evidence="3">The sequence shown here is derived from an EMBL/GenBank/DDBJ whole genome shotgun (WGS) entry which is preliminary data.</text>
</comment>
<dbReference type="RefSeq" id="WP_116883853.1">
    <property type="nucleotide sequence ID" value="NZ_CABMMC010000082.1"/>
</dbReference>
<dbReference type="InterPro" id="IPR002881">
    <property type="entry name" value="DUF58"/>
</dbReference>
<feature type="domain" description="DUF58" evidence="2">
    <location>
        <begin position="248"/>
        <end position="338"/>
    </location>
</feature>
<sequence length="445" mass="49581">MKLEERVQSKMSRFLDGPATFQIAALKRSGSRRYRSSSLALAAWSFALFRSVLSPVALWLLPAVFVIGVYASIAMEAPMRVWVLVFLAVFLVELAVGALFRPSVEIDRQMPERVRAGSVFHIRYRVRNRRRLPAWDLRADPFRFTPELVTELPAEFPELPGRQTLTARATVRALRRGRCLIYGPRVESGFPFGLIRWSSGCRRDRNMLTVYPAFTSLRRFDLPFGARCQSSGMVSYSKIGESTELIGVRDYRDGDDVRRIDWPGSARTGNFVVKEFEEDELRRVALITDTFIPAPAFWSLRTTPKGYPQLEAALALTAALAEYLSRGEAVVEIFAVGPAVYHFETGRSSGSFESVCDILSGIEPSREPALSRLEPEVFRDLSATGGAVVVLLGVDEPRRSFVERLHEAGVSVRVLVLSERAVPDLPPGWLALSPAAVLAGEVTEL</sequence>
<protein>
    <submittedName>
        <fullName evidence="3">Uncharacterized protein (DUF58 family)</fullName>
    </submittedName>
</protein>
<keyword evidence="4" id="KW-1185">Reference proteome</keyword>
<gene>
    <name evidence="3" type="ORF">C8D82_1127</name>
</gene>
<evidence type="ECO:0000256" key="1">
    <source>
        <dbReference type="SAM" id="Phobius"/>
    </source>
</evidence>
<dbReference type="AlphaFoldDB" id="A0A2U1AZZ7"/>
<organism evidence="3 4">
    <name type="scientific">Victivallis vadensis</name>
    <dbReference type="NCBI Taxonomy" id="172901"/>
    <lineage>
        <taxon>Bacteria</taxon>
        <taxon>Pseudomonadati</taxon>
        <taxon>Lentisphaerota</taxon>
        <taxon>Lentisphaeria</taxon>
        <taxon>Victivallales</taxon>
        <taxon>Victivallaceae</taxon>
        <taxon>Victivallis</taxon>
    </lineage>
</organism>
<evidence type="ECO:0000313" key="4">
    <source>
        <dbReference type="Proteomes" id="UP000245959"/>
    </source>
</evidence>
<name>A0A2U1AZZ7_9BACT</name>
<evidence type="ECO:0000313" key="3">
    <source>
        <dbReference type="EMBL" id="PVY42010.1"/>
    </source>
</evidence>
<dbReference type="Proteomes" id="UP000245959">
    <property type="component" value="Unassembled WGS sequence"/>
</dbReference>
<dbReference type="PANTHER" id="PTHR34351:SF1">
    <property type="entry name" value="SLR1927 PROTEIN"/>
    <property type="match status" value="1"/>
</dbReference>
<reference evidence="3 4" key="1">
    <citation type="submission" date="2018-04" db="EMBL/GenBank/DDBJ databases">
        <title>Genomic Encyclopedia of Type Strains, Phase IV (KMG-IV): sequencing the most valuable type-strain genomes for metagenomic binning, comparative biology and taxonomic classification.</title>
        <authorList>
            <person name="Goeker M."/>
        </authorList>
    </citation>
    <scope>NUCLEOTIDE SEQUENCE [LARGE SCALE GENOMIC DNA]</scope>
    <source>
        <strain evidence="3 4">DSM 14823</strain>
    </source>
</reference>
<keyword evidence="1" id="KW-1133">Transmembrane helix</keyword>
<feature type="transmembrane region" description="Helical" evidence="1">
    <location>
        <begin position="81"/>
        <end position="100"/>
    </location>
</feature>
<keyword evidence="1" id="KW-0472">Membrane</keyword>
<evidence type="ECO:0000259" key="2">
    <source>
        <dbReference type="Pfam" id="PF01882"/>
    </source>
</evidence>
<accession>A0A2U1AZZ7</accession>
<proteinExistence type="predicted"/>
<dbReference type="OrthoDB" id="9778037at2"/>
<keyword evidence="1" id="KW-0812">Transmembrane</keyword>
<dbReference type="Pfam" id="PF01882">
    <property type="entry name" value="DUF58"/>
    <property type="match status" value="1"/>
</dbReference>
<dbReference type="PANTHER" id="PTHR34351">
    <property type="entry name" value="SLR1927 PROTEIN-RELATED"/>
    <property type="match status" value="1"/>
</dbReference>
<dbReference type="GeneID" id="78295160"/>